<keyword evidence="4 8" id="KW-0472">Membrane</keyword>
<dbReference type="GO" id="GO:0008488">
    <property type="term" value="F:gamma-glutamyl carboxylase activity"/>
    <property type="evidence" value="ECO:0007669"/>
    <property type="project" value="InterPro"/>
</dbReference>
<dbReference type="InterPro" id="IPR053935">
    <property type="entry name" value="VKGC_lumenal_dom"/>
</dbReference>
<dbReference type="OrthoDB" id="341137at2"/>
<evidence type="ECO:0000313" key="11">
    <source>
        <dbReference type="Proteomes" id="UP000268094"/>
    </source>
</evidence>
<keyword evidence="5" id="KW-1015">Disulfide bond</keyword>
<dbReference type="PANTHER" id="PTHR12639">
    <property type="entry name" value="VITAMIN K-DEPENDENT GAMMA-CARBOXYLASE"/>
    <property type="match status" value="1"/>
</dbReference>
<evidence type="ECO:0000256" key="8">
    <source>
        <dbReference type="SAM" id="Phobius"/>
    </source>
</evidence>
<evidence type="ECO:0000259" key="9">
    <source>
        <dbReference type="SMART" id="SM00752"/>
    </source>
</evidence>
<gene>
    <name evidence="10" type="ORF">D7V88_27965</name>
</gene>
<evidence type="ECO:0000256" key="5">
    <source>
        <dbReference type="ARBA" id="ARBA00023157"/>
    </source>
</evidence>
<feature type="transmembrane region" description="Helical" evidence="8">
    <location>
        <begin position="170"/>
        <end position="188"/>
    </location>
</feature>
<accession>A0A3A8IRN8</accession>
<feature type="region of interest" description="Disordered" evidence="7">
    <location>
        <begin position="438"/>
        <end position="486"/>
    </location>
</feature>
<sequence length="486" mass="54599">MTESAGGGDMTSSRPWTRLWARLLAPRDIAALAAFRVALGLLIAISAVRFLAYGWVGVLFAQPKFRFTYWGFGWIPPLPSWGMPALFMALGVLGVLLMVGLFYRVTVVLLFAVFAYVQLLDVTNYLNHYYLVSLLLALMCFIPAHRAFSVDAWRRPALKRDWLPAWCTDLLRFQVAVVYVFAGLAKFTSDWLVHAQPLNIWLAARTGLPWVGPLLEQRWMAYAAAWGGMLFDSTIVLFLVWRRTRPFAYVVVLGFHAVTFALFPIGMFPFIMVTGALVFFDPSWPHALWARVRRLPWKGVAPSSGSVVAGVPGWKGRVALGAAVVYALLQVLLPLRTHAYGGNVLWHEQGMRFSWRVMTREKNGSATFMVRDSVTGREWHVPPSQYLSRLQEREMAVQPDLILQLAHRIARDYEAKTQHPVEVRADVRVSLNGRLSEPLVDPTVDLSREEDGLGPKPWILSAPQTPPVHLRPTRTSRASRGAGVNP</sequence>
<dbReference type="InterPro" id="IPR053934">
    <property type="entry name" value="HTTM_dom"/>
</dbReference>
<dbReference type="InterPro" id="IPR011020">
    <property type="entry name" value="HTTM-like"/>
</dbReference>
<dbReference type="Proteomes" id="UP000268094">
    <property type="component" value="Unassembled WGS sequence"/>
</dbReference>
<evidence type="ECO:0000256" key="2">
    <source>
        <dbReference type="ARBA" id="ARBA00022692"/>
    </source>
</evidence>
<evidence type="ECO:0000256" key="7">
    <source>
        <dbReference type="SAM" id="MobiDB-lite"/>
    </source>
</evidence>
<comment type="subcellular location">
    <subcellularLocation>
        <location evidence="1">Endomembrane system</location>
        <topology evidence="1">Multi-pass membrane protein</topology>
    </subcellularLocation>
</comment>
<feature type="transmembrane region" description="Helical" evidence="8">
    <location>
        <begin position="85"/>
        <end position="117"/>
    </location>
</feature>
<evidence type="ECO:0000256" key="1">
    <source>
        <dbReference type="ARBA" id="ARBA00004127"/>
    </source>
</evidence>
<feature type="transmembrane region" description="Helical" evidence="8">
    <location>
        <begin position="247"/>
        <end position="280"/>
    </location>
</feature>
<dbReference type="PANTHER" id="PTHR12639:SF7">
    <property type="entry name" value="HTTM DOMAIN-CONTAINING PROTEIN"/>
    <property type="match status" value="1"/>
</dbReference>
<protein>
    <submittedName>
        <fullName evidence="10">HTTM domain-containing protein</fullName>
    </submittedName>
</protein>
<comment type="caution">
    <text evidence="10">The sequence shown here is derived from an EMBL/GenBank/DDBJ whole genome shotgun (WGS) entry which is preliminary data.</text>
</comment>
<keyword evidence="11" id="KW-1185">Reference proteome</keyword>
<dbReference type="EMBL" id="RAVZ01000233">
    <property type="protein sequence ID" value="RKG80083.1"/>
    <property type="molecule type" value="Genomic_DNA"/>
</dbReference>
<feature type="transmembrane region" description="Helical" evidence="8">
    <location>
        <begin position="29"/>
        <end position="56"/>
    </location>
</feature>
<keyword evidence="3 8" id="KW-1133">Transmembrane helix</keyword>
<proteinExistence type="predicted"/>
<feature type="transmembrane region" description="Helical" evidence="8">
    <location>
        <begin position="219"/>
        <end position="240"/>
    </location>
</feature>
<feature type="transmembrane region" description="Helical" evidence="8">
    <location>
        <begin position="129"/>
        <end position="149"/>
    </location>
</feature>
<dbReference type="GO" id="GO:0012505">
    <property type="term" value="C:endomembrane system"/>
    <property type="evidence" value="ECO:0007669"/>
    <property type="project" value="UniProtKB-SubCell"/>
</dbReference>
<keyword evidence="6" id="KW-0456">Lyase</keyword>
<name>A0A3A8IRN8_9BACT</name>
<organism evidence="10 11">
    <name type="scientific">Corallococcus terminator</name>
    <dbReference type="NCBI Taxonomy" id="2316733"/>
    <lineage>
        <taxon>Bacteria</taxon>
        <taxon>Pseudomonadati</taxon>
        <taxon>Myxococcota</taxon>
        <taxon>Myxococcia</taxon>
        <taxon>Myxococcales</taxon>
        <taxon>Cystobacterineae</taxon>
        <taxon>Myxococcaceae</taxon>
        <taxon>Corallococcus</taxon>
    </lineage>
</organism>
<evidence type="ECO:0000256" key="6">
    <source>
        <dbReference type="ARBA" id="ARBA00023239"/>
    </source>
</evidence>
<keyword evidence="2 8" id="KW-0812">Transmembrane</keyword>
<dbReference type="GO" id="GO:0019842">
    <property type="term" value="F:vitamin binding"/>
    <property type="evidence" value="ECO:0007669"/>
    <property type="project" value="TreeGrafter"/>
</dbReference>
<reference evidence="11" key="1">
    <citation type="submission" date="2018-09" db="EMBL/GenBank/DDBJ databases">
        <authorList>
            <person name="Livingstone P.G."/>
            <person name="Whitworth D.E."/>
        </authorList>
    </citation>
    <scope>NUCLEOTIDE SEQUENCE [LARGE SCALE GENOMIC DNA]</scope>
    <source>
        <strain evidence="11">CA054A</strain>
    </source>
</reference>
<evidence type="ECO:0000256" key="3">
    <source>
        <dbReference type="ARBA" id="ARBA00022989"/>
    </source>
</evidence>
<dbReference type="Pfam" id="PF22777">
    <property type="entry name" value="VKGC_lumenal_dom"/>
    <property type="match status" value="1"/>
</dbReference>
<evidence type="ECO:0000256" key="4">
    <source>
        <dbReference type="ARBA" id="ARBA00023136"/>
    </source>
</evidence>
<dbReference type="InterPro" id="IPR007782">
    <property type="entry name" value="VKG_COase"/>
</dbReference>
<dbReference type="Pfam" id="PF05090">
    <property type="entry name" value="HTTM"/>
    <property type="match status" value="1"/>
</dbReference>
<evidence type="ECO:0000313" key="10">
    <source>
        <dbReference type="EMBL" id="RKG80083.1"/>
    </source>
</evidence>
<dbReference type="SMART" id="SM00752">
    <property type="entry name" value="HTTM"/>
    <property type="match status" value="1"/>
</dbReference>
<feature type="domain" description="HTTM-like" evidence="9">
    <location>
        <begin position="24"/>
        <end position="284"/>
    </location>
</feature>
<dbReference type="AlphaFoldDB" id="A0A3A8IRN8"/>